<organism evidence="2 3">
    <name type="scientific">Abeliophyllum distichum</name>
    <dbReference type="NCBI Taxonomy" id="126358"/>
    <lineage>
        <taxon>Eukaryota</taxon>
        <taxon>Viridiplantae</taxon>
        <taxon>Streptophyta</taxon>
        <taxon>Embryophyta</taxon>
        <taxon>Tracheophyta</taxon>
        <taxon>Spermatophyta</taxon>
        <taxon>Magnoliopsida</taxon>
        <taxon>eudicotyledons</taxon>
        <taxon>Gunneridae</taxon>
        <taxon>Pentapetalae</taxon>
        <taxon>asterids</taxon>
        <taxon>lamiids</taxon>
        <taxon>Lamiales</taxon>
        <taxon>Oleaceae</taxon>
        <taxon>Forsythieae</taxon>
        <taxon>Abeliophyllum</taxon>
    </lineage>
</organism>
<dbReference type="AlphaFoldDB" id="A0ABD1TEP2"/>
<reference evidence="3" key="1">
    <citation type="submission" date="2024-07" db="EMBL/GenBank/DDBJ databases">
        <title>Two chromosome-level genome assemblies of Korean endemic species Abeliophyllum distichum and Forsythia ovata (Oleaceae).</title>
        <authorList>
            <person name="Jang H."/>
        </authorList>
    </citation>
    <scope>NUCLEOTIDE SEQUENCE [LARGE SCALE GENOMIC DNA]</scope>
</reference>
<comment type="caution">
    <text evidence="2">The sequence shown here is derived from an EMBL/GenBank/DDBJ whole genome shotgun (WGS) entry which is preliminary data.</text>
</comment>
<proteinExistence type="predicted"/>
<keyword evidence="1" id="KW-0732">Signal</keyword>
<feature type="signal peptide" evidence="1">
    <location>
        <begin position="1"/>
        <end position="24"/>
    </location>
</feature>
<dbReference type="EMBL" id="JBFOLK010000005">
    <property type="protein sequence ID" value="KAL2511197.1"/>
    <property type="molecule type" value="Genomic_DNA"/>
</dbReference>
<gene>
    <name evidence="2" type="ORF">Adt_16797</name>
</gene>
<evidence type="ECO:0000313" key="3">
    <source>
        <dbReference type="Proteomes" id="UP001604336"/>
    </source>
</evidence>
<evidence type="ECO:0000313" key="2">
    <source>
        <dbReference type="EMBL" id="KAL2511197.1"/>
    </source>
</evidence>
<keyword evidence="3" id="KW-1185">Reference proteome</keyword>
<sequence>MGKTFKLVACFVLVALVVNHEVQASCIDNCLELCRAIANPGLICLPECFGLNCLRFPSANAQMTSEGDHVKGELPPKIKAELIEIGNELKQTPPGQKPSPEIKAKILQMGKELPQ</sequence>
<name>A0ABD1TEP2_9LAMI</name>
<evidence type="ECO:0000256" key="1">
    <source>
        <dbReference type="SAM" id="SignalP"/>
    </source>
</evidence>
<accession>A0ABD1TEP2</accession>
<protein>
    <submittedName>
        <fullName evidence="2">Uncharacterized protein</fullName>
    </submittedName>
</protein>
<feature type="chain" id="PRO_5044758739" evidence="1">
    <location>
        <begin position="25"/>
        <end position="115"/>
    </location>
</feature>
<dbReference type="Proteomes" id="UP001604336">
    <property type="component" value="Unassembled WGS sequence"/>
</dbReference>